<accession>A0A1F5V1B3</accession>
<dbReference type="PANTHER" id="PTHR39323">
    <property type="entry name" value="BLR1149 PROTEIN"/>
    <property type="match status" value="1"/>
</dbReference>
<dbReference type="Proteomes" id="UP000179157">
    <property type="component" value="Unassembled WGS sequence"/>
</dbReference>
<dbReference type="NCBIfam" id="TIGR00024">
    <property type="entry name" value="SbcD_rel_arch"/>
    <property type="match status" value="1"/>
</dbReference>
<evidence type="ECO:0000259" key="1">
    <source>
        <dbReference type="Pfam" id="PF00149"/>
    </source>
</evidence>
<reference evidence="2 3" key="1">
    <citation type="journal article" date="2016" name="Nat. Commun.">
        <title>Thousands of microbial genomes shed light on interconnected biogeochemical processes in an aquifer system.</title>
        <authorList>
            <person name="Anantharaman K."/>
            <person name="Brown C.T."/>
            <person name="Hug L.A."/>
            <person name="Sharon I."/>
            <person name="Castelle C.J."/>
            <person name="Probst A.J."/>
            <person name="Thomas B.C."/>
            <person name="Singh A."/>
            <person name="Wilkins M.J."/>
            <person name="Karaoz U."/>
            <person name="Brodie E.L."/>
            <person name="Williams K.H."/>
            <person name="Hubbard S.S."/>
            <person name="Banfield J.F."/>
        </authorList>
    </citation>
    <scope>NUCLEOTIDE SEQUENCE [LARGE SCALE GENOMIC DNA]</scope>
    <source>
        <strain evidence="3">RBG_16_55_9</strain>
    </source>
</reference>
<dbReference type="PANTHER" id="PTHR39323:SF1">
    <property type="entry name" value="BLR1149 PROTEIN"/>
    <property type="match status" value="1"/>
</dbReference>
<name>A0A1F5V1B3_FRAXR</name>
<evidence type="ECO:0000313" key="2">
    <source>
        <dbReference type="EMBL" id="OGF57212.1"/>
    </source>
</evidence>
<dbReference type="PIRSF" id="PIRSF000887">
    <property type="entry name" value="Pesterase_MJ0037"/>
    <property type="match status" value="1"/>
</dbReference>
<dbReference type="SUPFAM" id="SSF56300">
    <property type="entry name" value="Metallo-dependent phosphatases"/>
    <property type="match status" value="1"/>
</dbReference>
<evidence type="ECO:0000313" key="3">
    <source>
        <dbReference type="Proteomes" id="UP000179157"/>
    </source>
</evidence>
<dbReference type="Gene3D" id="3.60.21.10">
    <property type="match status" value="1"/>
</dbReference>
<dbReference type="InterPro" id="IPR024173">
    <property type="entry name" value="Pesterase_MJ0037-like"/>
</dbReference>
<dbReference type="Pfam" id="PF00149">
    <property type="entry name" value="Metallophos"/>
    <property type="match status" value="1"/>
</dbReference>
<dbReference type="STRING" id="1817864.A2Z21_02105"/>
<comment type="caution">
    <text evidence="2">The sequence shown here is derived from an EMBL/GenBank/DDBJ whole genome shotgun (WGS) entry which is preliminary data.</text>
</comment>
<sequence length="258" mass="28788">MNTMRIEGGLELIDLALFVPAHRTLVIADIHLGFEEALHQDGALVPRGHFRELMARLERILSQVSTKPERPLDRVVINGDLSHRFGYLSAQEWKESREFLQQLLEFGHGVIMLEGNHDGNLNALAEGLERVTVHRSYELGDLLFLHGHTAPASLSSHIQAIVMGHEHPAVGLRDGVTGRVELYKCFLVGRYLDRRLVVQPSFNPWAQGSDLMQERCLSPLLSEEALGEFEVYPVSDEGSIYRFGALRKILAAGSHIGG</sequence>
<dbReference type="GO" id="GO:0016787">
    <property type="term" value="F:hydrolase activity"/>
    <property type="evidence" value="ECO:0007669"/>
    <property type="project" value="InterPro"/>
</dbReference>
<proteinExistence type="predicted"/>
<organism evidence="2 3">
    <name type="scientific">Fraserbacteria sp. (strain RBG_16_55_9)</name>
    <dbReference type="NCBI Taxonomy" id="1817864"/>
    <lineage>
        <taxon>Bacteria</taxon>
        <taxon>Candidatus Fraseribacteriota</taxon>
    </lineage>
</organism>
<dbReference type="AlphaFoldDB" id="A0A1F5V1B3"/>
<protein>
    <recommendedName>
        <fullName evidence="1">Calcineurin-like phosphoesterase domain-containing protein</fullName>
    </recommendedName>
</protein>
<dbReference type="CDD" id="cd07391">
    <property type="entry name" value="MPP_PF1019"/>
    <property type="match status" value="1"/>
</dbReference>
<gene>
    <name evidence="2" type="ORF">A2Z21_02105</name>
</gene>
<dbReference type="InterPro" id="IPR029052">
    <property type="entry name" value="Metallo-depent_PP-like"/>
</dbReference>
<feature type="domain" description="Calcineurin-like phosphoesterase" evidence="1">
    <location>
        <begin position="23"/>
        <end position="149"/>
    </location>
</feature>
<dbReference type="InterPro" id="IPR004376">
    <property type="entry name" value="Pesterase_MJ0037"/>
</dbReference>
<dbReference type="EMBL" id="MFGX01000016">
    <property type="protein sequence ID" value="OGF57212.1"/>
    <property type="molecule type" value="Genomic_DNA"/>
</dbReference>
<dbReference type="InterPro" id="IPR004843">
    <property type="entry name" value="Calcineurin-like_PHP"/>
</dbReference>